<gene>
    <name evidence="2" type="ORF">AFUS01_LOCUS42312</name>
</gene>
<keyword evidence="3" id="KW-1185">Reference proteome</keyword>
<keyword evidence="1" id="KW-0472">Membrane</keyword>
<dbReference type="Proteomes" id="UP000708208">
    <property type="component" value="Unassembled WGS sequence"/>
</dbReference>
<proteinExistence type="predicted"/>
<keyword evidence="1" id="KW-0812">Transmembrane</keyword>
<accession>A0A8J2PY55</accession>
<evidence type="ECO:0000313" key="2">
    <source>
        <dbReference type="EMBL" id="CAG7832632.1"/>
    </source>
</evidence>
<evidence type="ECO:0000256" key="1">
    <source>
        <dbReference type="SAM" id="Phobius"/>
    </source>
</evidence>
<evidence type="ECO:0000313" key="3">
    <source>
        <dbReference type="Proteomes" id="UP000708208"/>
    </source>
</evidence>
<sequence length="120" mass="13627">MKSCNLPWTYVLISLVYFLLIGVVILVLLLAPKYPSFTEDRWYLTDIAKKPTEYDLEQPLPNSYGIPGAPVVVVATQPKKPIIIPSRRDPVYDIDPRSNLENDFSPTFLLSVNSSTREQD</sequence>
<keyword evidence="1" id="KW-1133">Transmembrane helix</keyword>
<name>A0A8J2PY55_9HEXA</name>
<reference evidence="2" key="1">
    <citation type="submission" date="2021-06" db="EMBL/GenBank/DDBJ databases">
        <authorList>
            <person name="Hodson N. C."/>
            <person name="Mongue J. A."/>
            <person name="Jaron S. K."/>
        </authorList>
    </citation>
    <scope>NUCLEOTIDE SEQUENCE</scope>
</reference>
<organism evidence="2 3">
    <name type="scientific">Allacma fusca</name>
    <dbReference type="NCBI Taxonomy" id="39272"/>
    <lineage>
        <taxon>Eukaryota</taxon>
        <taxon>Metazoa</taxon>
        <taxon>Ecdysozoa</taxon>
        <taxon>Arthropoda</taxon>
        <taxon>Hexapoda</taxon>
        <taxon>Collembola</taxon>
        <taxon>Symphypleona</taxon>
        <taxon>Sminthuridae</taxon>
        <taxon>Allacma</taxon>
    </lineage>
</organism>
<dbReference type="AlphaFoldDB" id="A0A8J2PY55"/>
<feature type="transmembrane region" description="Helical" evidence="1">
    <location>
        <begin position="6"/>
        <end position="31"/>
    </location>
</feature>
<dbReference type="EMBL" id="CAJVCH010566133">
    <property type="protein sequence ID" value="CAG7832632.1"/>
    <property type="molecule type" value="Genomic_DNA"/>
</dbReference>
<comment type="caution">
    <text evidence="2">The sequence shown here is derived from an EMBL/GenBank/DDBJ whole genome shotgun (WGS) entry which is preliminary data.</text>
</comment>
<protein>
    <submittedName>
        <fullName evidence="2">Uncharacterized protein</fullName>
    </submittedName>
</protein>